<keyword evidence="1" id="KW-0472">Membrane</keyword>
<proteinExistence type="predicted"/>
<evidence type="ECO:0000313" key="4">
    <source>
        <dbReference type="Proteomes" id="UP000693941"/>
    </source>
</evidence>
<sequence length="139" mass="14994">MRKYKKGLENALVTVLLILVAIAAVSLISYYFFGVLRHSMITTGLSISNVQMVGGIITGDLINQGASNITSITIQVHPQNNGTIISNYTNSSLNIPPGQSYAFTLPVPKAIEGNNYVITVIVKYNNGQTYATSVEVIDE</sequence>
<evidence type="ECO:0000313" key="5">
    <source>
        <dbReference type="Proteomes" id="UP000694036"/>
    </source>
</evidence>
<name>A0A8F5BTN9_9CREN</name>
<keyword evidence="1" id="KW-1133">Transmembrane helix</keyword>
<dbReference type="RefSeq" id="WP_218259580.1">
    <property type="nucleotide sequence ID" value="NZ_CP077713.1"/>
</dbReference>
<dbReference type="Proteomes" id="UP000694036">
    <property type="component" value="Chromosome"/>
</dbReference>
<feature type="transmembrane region" description="Helical" evidence="1">
    <location>
        <begin position="12"/>
        <end position="33"/>
    </location>
</feature>
<dbReference type="Proteomes" id="UP000693941">
    <property type="component" value="Chromosome"/>
</dbReference>
<dbReference type="EMBL" id="CP077713">
    <property type="protein sequence ID" value="QXJ34285.1"/>
    <property type="molecule type" value="Genomic_DNA"/>
</dbReference>
<evidence type="ECO:0000256" key="1">
    <source>
        <dbReference type="SAM" id="Phobius"/>
    </source>
</evidence>
<evidence type="ECO:0000313" key="3">
    <source>
        <dbReference type="EMBL" id="QXJ34285.1"/>
    </source>
</evidence>
<protein>
    <submittedName>
        <fullName evidence="2">Uncharacterized protein</fullName>
    </submittedName>
</protein>
<accession>A0A8F5BTN9</accession>
<gene>
    <name evidence="2" type="ORF">J5U21_00916</name>
    <name evidence="3" type="ORF">J5U22_00831</name>
</gene>
<keyword evidence="1" id="KW-0812">Transmembrane</keyword>
<dbReference type="GeneID" id="65559440"/>
<reference evidence="2 5" key="1">
    <citation type="journal article" date="2021" name="Environ. Microbiol.">
        <title>New insights into the diversity and evolution of the archaeal mobilome from three complete genomes of Saccharolobus shibatae.</title>
        <authorList>
            <person name="Medvedeva S."/>
            <person name="Brandt D."/>
            <person name="Cvirkaite-Krupovic V."/>
            <person name="Liu Y."/>
            <person name="Severinov K."/>
            <person name="Ishino S."/>
            <person name="Ishino Y."/>
            <person name="Prangishvili D."/>
            <person name="Kalinowski J."/>
            <person name="Krupovic M."/>
        </authorList>
    </citation>
    <scope>NUCLEOTIDE SEQUENCE</scope>
    <source>
        <strain evidence="2">BEU9</strain>
        <strain evidence="3 5">S38A</strain>
    </source>
</reference>
<keyword evidence="5" id="KW-1185">Reference proteome</keyword>
<organism evidence="2 4">
    <name type="scientific">Saccharolobus shibatae</name>
    <dbReference type="NCBI Taxonomy" id="2286"/>
    <lineage>
        <taxon>Archaea</taxon>
        <taxon>Thermoproteota</taxon>
        <taxon>Thermoprotei</taxon>
        <taxon>Sulfolobales</taxon>
        <taxon>Sulfolobaceae</taxon>
        <taxon>Saccharolobus</taxon>
    </lineage>
</organism>
<dbReference type="AlphaFoldDB" id="A0A8F5BTN9"/>
<dbReference type="EMBL" id="CP077715">
    <property type="protein sequence ID" value="QXJ31266.1"/>
    <property type="molecule type" value="Genomic_DNA"/>
</dbReference>
<evidence type="ECO:0000313" key="2">
    <source>
        <dbReference type="EMBL" id="QXJ31266.1"/>
    </source>
</evidence>